<evidence type="ECO:0008006" key="4">
    <source>
        <dbReference type="Google" id="ProtNLM"/>
    </source>
</evidence>
<feature type="transmembrane region" description="Helical" evidence="1">
    <location>
        <begin position="50"/>
        <end position="74"/>
    </location>
</feature>
<evidence type="ECO:0000313" key="3">
    <source>
        <dbReference type="Proteomes" id="UP001158066"/>
    </source>
</evidence>
<keyword evidence="1" id="KW-0812">Transmembrane</keyword>
<evidence type="ECO:0000313" key="2">
    <source>
        <dbReference type="EMBL" id="SMP60219.1"/>
    </source>
</evidence>
<dbReference type="Proteomes" id="UP001158066">
    <property type="component" value="Unassembled WGS sequence"/>
</dbReference>
<dbReference type="EMBL" id="FXUF01000008">
    <property type="protein sequence ID" value="SMP60219.1"/>
    <property type="molecule type" value="Genomic_DNA"/>
</dbReference>
<keyword evidence="1" id="KW-0472">Membrane</keyword>
<name>A0AA46AJA6_9CLOT</name>
<feature type="transmembrane region" description="Helical" evidence="1">
    <location>
        <begin position="138"/>
        <end position="160"/>
    </location>
</feature>
<comment type="caution">
    <text evidence="2">The sequence shown here is derived from an EMBL/GenBank/DDBJ whole genome shotgun (WGS) entry which is preliminary data.</text>
</comment>
<feature type="transmembrane region" description="Helical" evidence="1">
    <location>
        <begin position="86"/>
        <end position="113"/>
    </location>
</feature>
<keyword evidence="3" id="KW-1185">Reference proteome</keyword>
<gene>
    <name evidence="2" type="ORF">SAMN06296020_10873</name>
</gene>
<evidence type="ECO:0000256" key="1">
    <source>
        <dbReference type="SAM" id="Phobius"/>
    </source>
</evidence>
<sequence>MKREEQGSFKITNDTMYHLSGFLLMISGAIYMIVQLIHPDGQLENAGTRMWFTVALLSMVMSLFIFIGLVGIYVRQVKESGVLGLLGILLTGLFWLLSMTFAFIEAFVLPLIASSSPEFVSGMMGLFDATPDETNLGVFPFIVGIAGFLYVFGGFAFGFATARARVFPKAPAMTFAFAALFTVFASFVPYPVNRIFAVPMAFALCWLGWAQVFMKPEQKKN</sequence>
<accession>A0AA46AJA6</accession>
<dbReference type="AlphaFoldDB" id="A0AA46AJA6"/>
<protein>
    <recommendedName>
        <fullName evidence="4">DUF4386 family protein</fullName>
    </recommendedName>
</protein>
<feature type="transmembrane region" description="Helical" evidence="1">
    <location>
        <begin position="196"/>
        <end position="214"/>
    </location>
</feature>
<feature type="transmembrane region" description="Helical" evidence="1">
    <location>
        <begin position="21"/>
        <end position="38"/>
    </location>
</feature>
<keyword evidence="1" id="KW-1133">Transmembrane helix</keyword>
<feature type="transmembrane region" description="Helical" evidence="1">
    <location>
        <begin position="172"/>
        <end position="190"/>
    </location>
</feature>
<proteinExistence type="predicted"/>
<organism evidence="2 3">
    <name type="scientific">Anoxynatronum buryatiense</name>
    <dbReference type="NCBI Taxonomy" id="489973"/>
    <lineage>
        <taxon>Bacteria</taxon>
        <taxon>Bacillati</taxon>
        <taxon>Bacillota</taxon>
        <taxon>Clostridia</taxon>
        <taxon>Eubacteriales</taxon>
        <taxon>Clostridiaceae</taxon>
        <taxon>Anoxynatronum</taxon>
    </lineage>
</organism>
<reference evidence="2" key="1">
    <citation type="submission" date="2017-05" db="EMBL/GenBank/DDBJ databases">
        <authorList>
            <person name="Varghese N."/>
            <person name="Submissions S."/>
        </authorList>
    </citation>
    <scope>NUCLEOTIDE SEQUENCE</scope>
    <source>
        <strain evidence="2">Su22</strain>
    </source>
</reference>